<evidence type="ECO:0000256" key="1">
    <source>
        <dbReference type="ARBA" id="ARBA00009437"/>
    </source>
</evidence>
<evidence type="ECO:0000256" key="2">
    <source>
        <dbReference type="ARBA" id="ARBA00023015"/>
    </source>
</evidence>
<dbReference type="GO" id="GO:0003700">
    <property type="term" value="F:DNA-binding transcription factor activity"/>
    <property type="evidence" value="ECO:0007669"/>
    <property type="project" value="InterPro"/>
</dbReference>
<dbReference type="AlphaFoldDB" id="A0A4R2CW26"/>
<comment type="caution">
    <text evidence="6">The sequence shown here is derived from an EMBL/GenBank/DDBJ whole genome shotgun (WGS) entry which is preliminary data.</text>
</comment>
<dbReference type="InterPro" id="IPR005119">
    <property type="entry name" value="LysR_subst-bd"/>
</dbReference>
<evidence type="ECO:0000313" key="7">
    <source>
        <dbReference type="Proteomes" id="UP000295351"/>
    </source>
</evidence>
<dbReference type="InterPro" id="IPR058163">
    <property type="entry name" value="LysR-type_TF_proteobact-type"/>
</dbReference>
<gene>
    <name evidence="6" type="ORF">EV665_108235</name>
</gene>
<evidence type="ECO:0000256" key="3">
    <source>
        <dbReference type="ARBA" id="ARBA00023125"/>
    </source>
</evidence>
<keyword evidence="3 6" id="KW-0238">DNA-binding</keyword>
<comment type="similarity">
    <text evidence="1">Belongs to the LysR transcriptional regulatory family.</text>
</comment>
<dbReference type="FunFam" id="1.10.10.10:FF:000001">
    <property type="entry name" value="LysR family transcriptional regulator"/>
    <property type="match status" value="1"/>
</dbReference>
<organism evidence="6 7">
    <name type="scientific">Shinella granuli</name>
    <dbReference type="NCBI Taxonomy" id="323621"/>
    <lineage>
        <taxon>Bacteria</taxon>
        <taxon>Pseudomonadati</taxon>
        <taxon>Pseudomonadota</taxon>
        <taxon>Alphaproteobacteria</taxon>
        <taxon>Hyphomicrobiales</taxon>
        <taxon>Rhizobiaceae</taxon>
        <taxon>Shinella</taxon>
    </lineage>
</organism>
<dbReference type="Gene3D" id="1.10.10.10">
    <property type="entry name" value="Winged helix-like DNA-binding domain superfamily/Winged helix DNA-binding domain"/>
    <property type="match status" value="1"/>
</dbReference>
<reference evidence="6 7" key="1">
    <citation type="submission" date="2019-03" db="EMBL/GenBank/DDBJ databases">
        <title>Genomic Encyclopedia of Type Strains, Phase IV (KMG-IV): sequencing the most valuable type-strain genomes for metagenomic binning, comparative biology and taxonomic classification.</title>
        <authorList>
            <person name="Goeker M."/>
        </authorList>
    </citation>
    <scope>NUCLEOTIDE SEQUENCE [LARGE SCALE GENOMIC DNA]</scope>
    <source>
        <strain evidence="6 7">DSM 18401</strain>
    </source>
</reference>
<dbReference type="SUPFAM" id="SSF53850">
    <property type="entry name" value="Periplasmic binding protein-like II"/>
    <property type="match status" value="1"/>
</dbReference>
<dbReference type="Pfam" id="PF03466">
    <property type="entry name" value="LysR_substrate"/>
    <property type="match status" value="1"/>
</dbReference>
<dbReference type="PANTHER" id="PTHR30537">
    <property type="entry name" value="HTH-TYPE TRANSCRIPTIONAL REGULATOR"/>
    <property type="match status" value="1"/>
</dbReference>
<dbReference type="CDD" id="cd08422">
    <property type="entry name" value="PBP2_CrgA_like"/>
    <property type="match status" value="1"/>
</dbReference>
<keyword evidence="2" id="KW-0805">Transcription regulation</keyword>
<proteinExistence type="inferred from homology"/>
<protein>
    <submittedName>
        <fullName evidence="6">DNA-binding transcriptional LysR family regulator</fullName>
    </submittedName>
</protein>
<name>A0A4R2CW26_SHIGR</name>
<dbReference type="InterPro" id="IPR036390">
    <property type="entry name" value="WH_DNA-bd_sf"/>
</dbReference>
<sequence length="300" mass="32389">MLNLNDLQMFARVVESGGFTAASRLLGIPKQTLSKRIAELERVTGVRLIQRSSRRFVITDIGQEIYAHASAIVIEADTVLTVIAGRLAEPTGLVRITASVPTAQHLLADLLPQIALSYPRLRIALDASDRFVDVVGEGYDIALRDHVLPLPDSDLIQRTLGVDEFWLVASPYYLGPGGTPETPEDLRGHKGIDSGLGGTTLALRHLDGREVTCVLETCFHANESTTLVAAACAGLGIVRLPRSICLQPVATGSLVRVLPDWTAGLVRTSLLMPHRRGQLPSVRTVADMIGRHFATVLMPA</sequence>
<evidence type="ECO:0000259" key="5">
    <source>
        <dbReference type="PROSITE" id="PS50931"/>
    </source>
</evidence>
<dbReference type="PROSITE" id="PS50931">
    <property type="entry name" value="HTH_LYSR"/>
    <property type="match status" value="1"/>
</dbReference>
<evidence type="ECO:0000313" key="6">
    <source>
        <dbReference type="EMBL" id="TCN45095.1"/>
    </source>
</evidence>
<dbReference type="Proteomes" id="UP000295351">
    <property type="component" value="Unassembled WGS sequence"/>
</dbReference>
<dbReference type="EMBL" id="SLVX01000008">
    <property type="protein sequence ID" value="TCN45095.1"/>
    <property type="molecule type" value="Genomic_DNA"/>
</dbReference>
<keyword evidence="7" id="KW-1185">Reference proteome</keyword>
<dbReference type="Gene3D" id="3.40.190.290">
    <property type="match status" value="1"/>
</dbReference>
<dbReference type="InterPro" id="IPR036388">
    <property type="entry name" value="WH-like_DNA-bd_sf"/>
</dbReference>
<accession>A0A4R2CW26</accession>
<feature type="domain" description="HTH lysR-type" evidence="5">
    <location>
        <begin position="2"/>
        <end position="59"/>
    </location>
</feature>
<dbReference type="InterPro" id="IPR000847">
    <property type="entry name" value="LysR_HTH_N"/>
</dbReference>
<dbReference type="Pfam" id="PF00126">
    <property type="entry name" value="HTH_1"/>
    <property type="match status" value="1"/>
</dbReference>
<dbReference type="GO" id="GO:0006351">
    <property type="term" value="P:DNA-templated transcription"/>
    <property type="evidence" value="ECO:0007669"/>
    <property type="project" value="TreeGrafter"/>
</dbReference>
<dbReference type="SUPFAM" id="SSF46785">
    <property type="entry name" value="Winged helix' DNA-binding domain"/>
    <property type="match status" value="1"/>
</dbReference>
<dbReference type="GO" id="GO:0043565">
    <property type="term" value="F:sequence-specific DNA binding"/>
    <property type="evidence" value="ECO:0007669"/>
    <property type="project" value="TreeGrafter"/>
</dbReference>
<evidence type="ECO:0000256" key="4">
    <source>
        <dbReference type="ARBA" id="ARBA00023163"/>
    </source>
</evidence>
<dbReference type="PANTHER" id="PTHR30537:SF31">
    <property type="entry name" value="TRANSCRIPTIONAL REGULATOR, LYSR FAMILY"/>
    <property type="match status" value="1"/>
</dbReference>
<keyword evidence="4" id="KW-0804">Transcription</keyword>
<dbReference type="RefSeq" id="WP_133034782.1">
    <property type="nucleotide sequence ID" value="NZ_BAABEI010000003.1"/>
</dbReference>